<feature type="compositionally biased region" description="Basic and acidic residues" evidence="1">
    <location>
        <begin position="178"/>
        <end position="193"/>
    </location>
</feature>
<evidence type="ECO:0000313" key="4">
    <source>
        <dbReference type="Proteomes" id="UP000266673"/>
    </source>
</evidence>
<gene>
    <name evidence="3" type="ORF">C2G38_2241423</name>
</gene>
<accession>A0A397VUF5</accession>
<evidence type="ECO:0000256" key="1">
    <source>
        <dbReference type="SAM" id="MobiDB-lite"/>
    </source>
</evidence>
<sequence>MNDATKSAFDVLLSGVLPVGYMSIFQPLLSANVKTYVDDIFIFCVEPLIPLFYVFNKNEITGKRRCQWSFKKNSNPPNIHFWGCFDFSHNCDTAFASSILYLVMIPADDIYVKIGLNIDLFMLLRLPEMIEENPYNKTKPDDKVKSDDKKKLCLKNRGLVSVVLFGIDKEIEKDGEEKRNIGAKETTNKKVVSETEDEIDQ</sequence>
<reference evidence="3 4" key="1">
    <citation type="submission" date="2018-06" db="EMBL/GenBank/DDBJ databases">
        <title>Comparative genomics reveals the genomic features of Rhizophagus irregularis, R. cerebriforme, R. diaphanum and Gigaspora rosea, and their symbiotic lifestyle signature.</title>
        <authorList>
            <person name="Morin E."/>
            <person name="San Clemente H."/>
            <person name="Chen E.C.H."/>
            <person name="De La Providencia I."/>
            <person name="Hainaut M."/>
            <person name="Kuo A."/>
            <person name="Kohler A."/>
            <person name="Murat C."/>
            <person name="Tang N."/>
            <person name="Roy S."/>
            <person name="Loubradou J."/>
            <person name="Henrissat B."/>
            <person name="Grigoriev I.V."/>
            <person name="Corradi N."/>
            <person name="Roux C."/>
            <person name="Martin F.M."/>
        </authorList>
    </citation>
    <scope>NUCLEOTIDE SEQUENCE [LARGE SCALE GENOMIC DNA]</scope>
    <source>
        <strain evidence="3 4">DAOM 194757</strain>
    </source>
</reference>
<comment type="caution">
    <text evidence="3">The sequence shown here is derived from an EMBL/GenBank/DDBJ whole genome shotgun (WGS) entry which is preliminary data.</text>
</comment>
<evidence type="ECO:0000313" key="3">
    <source>
        <dbReference type="EMBL" id="RIB25391.1"/>
    </source>
</evidence>
<dbReference type="OrthoDB" id="2361633at2759"/>
<dbReference type="EMBL" id="QKWP01000176">
    <property type="protein sequence ID" value="RIB25391.1"/>
    <property type="molecule type" value="Genomic_DNA"/>
</dbReference>
<keyword evidence="2" id="KW-0812">Transmembrane</keyword>
<keyword evidence="2" id="KW-1133">Transmembrane helix</keyword>
<evidence type="ECO:0000256" key="2">
    <source>
        <dbReference type="SAM" id="Phobius"/>
    </source>
</evidence>
<feature type="transmembrane region" description="Helical" evidence="2">
    <location>
        <begin position="7"/>
        <end position="24"/>
    </location>
</feature>
<organism evidence="3 4">
    <name type="scientific">Gigaspora rosea</name>
    <dbReference type="NCBI Taxonomy" id="44941"/>
    <lineage>
        <taxon>Eukaryota</taxon>
        <taxon>Fungi</taxon>
        <taxon>Fungi incertae sedis</taxon>
        <taxon>Mucoromycota</taxon>
        <taxon>Glomeromycotina</taxon>
        <taxon>Glomeromycetes</taxon>
        <taxon>Diversisporales</taxon>
        <taxon>Gigasporaceae</taxon>
        <taxon>Gigaspora</taxon>
    </lineage>
</organism>
<name>A0A397VUF5_9GLOM</name>
<proteinExistence type="predicted"/>
<dbReference type="AlphaFoldDB" id="A0A397VUF5"/>
<feature type="region of interest" description="Disordered" evidence="1">
    <location>
        <begin position="178"/>
        <end position="201"/>
    </location>
</feature>
<keyword evidence="2" id="KW-0472">Membrane</keyword>
<keyword evidence="4" id="KW-1185">Reference proteome</keyword>
<dbReference type="Proteomes" id="UP000266673">
    <property type="component" value="Unassembled WGS sequence"/>
</dbReference>
<protein>
    <submittedName>
        <fullName evidence="3">Uncharacterized protein</fullName>
    </submittedName>
</protein>
<feature type="transmembrane region" description="Helical" evidence="2">
    <location>
        <begin position="36"/>
        <end position="55"/>
    </location>
</feature>